<dbReference type="Gene3D" id="2.120.10.30">
    <property type="entry name" value="TolB, C-terminal domain"/>
    <property type="match status" value="1"/>
</dbReference>
<sequence>MSSPTPSQSDTVTTASTASNSSDSEMENANGPNTRCSICQETYTIPKVLSCFHTFCQPCLEKLQEVADKISCPECHQDTFLGGQGLTGLLPDYAVSNLLETNALDTSALHCTGCKSKETNAVARCFDCANFLCANCVMAHQFMHCFEGHRVASLSEIQGNKDENGSGKSEKPIYCPRHKTDVLKFFCKTCVQPICKECTVFDHGRGHDCSFIMDIGEKQMDVLQRMEEDAKNKVNELRVSAKGIEHISSRLQVQYHKAQNDINDTYNFYRAMLEERKQESLKELDQVFNTKQVAISSLAQKIQENVDRLFQGCEFVDKVVKYASITEALMFKNLVEQRFQNMFNFCPDINNQMYFDIEFVSNFQAITTGVRNTFGYIREAEDIIPPVQKPPPIARPNGVITTSSSSTSSSPPLTNGHSGIFETPMLSKDFGGSQNSLIFPPADTNMYEKWSNGMDIFQNGIDVFSTSADPLFDISSKLNLTSLYPPKSQLKRQKMIYHCKFGEFGVMEGQFTEPSGVAVNAQNDIIVADTNNHRIQIFDKEGRFKFQFGECGKRDGQLLYPNRVAVVKASGDIIVTERSPTHQIQIYNQYGQFVRKFGANILQHPRGVTVDNKGRIVIVECKVMRVIIFDQFGNVIHKFGCSKHLEFPNGVVVNDKEEIFISDNRAHCVKVFNYQGVFLRQIGGEGITNYPIGVGINSAGEILVADNHNNFNLTIFTQDGQLINALESKVKHAQCFDVSLMDDGSVVLASKDYRLYIYRYPSIRCHEYSAGMSVFDSLFRNLILTSQFVKGWGQPSHLKRLLDLRKVLSVRDAAYTLVDKNHQVDILHEKVEGNVRVLEGEFHSPWDKIIPGVMPSVVKKSRFQMIIPNRWQGPSRPVCIHHGGTGDHGYLIRRRLMAEPLLNDHGIGSIIIESPFYGSRKPKDQFRSSLQNVSDLIVMGGALMFETVVLLHWCEEEGWGPFCLTGISMGGFMSSLAATIWPKPIGLVPCLAGVTASPVYTRGILTKAVRWDVLKNSYYEDKEYEHEIRKKLDSPEKRTGRFSKDYSIQDYHSDVERALQRIREAGSQVDGIGTAIRQLRTVNDWKAKSFSPTSNNLSLLKNDKSQQLKSLDAEIMDFMFEMMDEFTHLGNYSVPVDTSMILSVVAEEDAYVPRDNVIRLQDLWPGSKVKVIPGGHVLSIVNNRQLFSPRDLQGRALTPAAKTRDPLQSLGLSETE</sequence>
<dbReference type="PANTHER" id="PTHR13617">
    <property type="entry name" value="PROTEIN ABHD18"/>
    <property type="match status" value="1"/>
</dbReference>
<feature type="region of interest" description="Disordered" evidence="7">
    <location>
        <begin position="1197"/>
        <end position="1216"/>
    </location>
</feature>
<dbReference type="HOGENOM" id="CLU_269189_0_0_1"/>
<dbReference type="PROSITE" id="PS00518">
    <property type="entry name" value="ZF_RING_1"/>
    <property type="match status" value="1"/>
</dbReference>
<name>K1PZL0_MAGGI</name>
<dbReference type="InterPro" id="IPR027370">
    <property type="entry name" value="Znf-RING_euk"/>
</dbReference>
<dbReference type="InterPro" id="IPR000315">
    <property type="entry name" value="Znf_B-box"/>
</dbReference>
<dbReference type="EMBL" id="JH816071">
    <property type="protein sequence ID" value="EKC24514.1"/>
    <property type="molecule type" value="Genomic_DNA"/>
</dbReference>
<dbReference type="FunCoup" id="K1PZL0">
    <property type="interactions" value="133"/>
</dbReference>
<dbReference type="Gene3D" id="3.40.50.1820">
    <property type="entry name" value="alpha/beta hydrolase"/>
    <property type="match status" value="1"/>
</dbReference>
<dbReference type="InterPro" id="IPR019149">
    <property type="entry name" value="ABHD18"/>
</dbReference>
<dbReference type="InterPro" id="IPR003649">
    <property type="entry name" value="Bbox_C"/>
</dbReference>
<keyword evidence="1" id="KW-0597">Phosphoprotein</keyword>
<evidence type="ECO:0000256" key="4">
    <source>
        <dbReference type="ARBA" id="ARBA00022771"/>
    </source>
</evidence>
<reference evidence="8" key="1">
    <citation type="journal article" date="2012" name="Nature">
        <title>The oyster genome reveals stress adaptation and complexity of shell formation.</title>
        <authorList>
            <person name="Zhang G."/>
            <person name="Fang X."/>
            <person name="Guo X."/>
            <person name="Li L."/>
            <person name="Luo R."/>
            <person name="Xu F."/>
            <person name="Yang P."/>
            <person name="Zhang L."/>
            <person name="Wang X."/>
            <person name="Qi H."/>
            <person name="Xiong Z."/>
            <person name="Que H."/>
            <person name="Xie Y."/>
            <person name="Holland P.W."/>
            <person name="Paps J."/>
            <person name="Zhu Y."/>
            <person name="Wu F."/>
            <person name="Chen Y."/>
            <person name="Wang J."/>
            <person name="Peng C."/>
            <person name="Meng J."/>
            <person name="Yang L."/>
            <person name="Liu J."/>
            <person name="Wen B."/>
            <person name="Zhang N."/>
            <person name="Huang Z."/>
            <person name="Zhu Q."/>
            <person name="Feng Y."/>
            <person name="Mount A."/>
            <person name="Hedgecock D."/>
            <person name="Xu Z."/>
            <person name="Liu Y."/>
            <person name="Domazet-Loso T."/>
            <person name="Du Y."/>
            <person name="Sun X."/>
            <person name="Zhang S."/>
            <person name="Liu B."/>
            <person name="Cheng P."/>
            <person name="Jiang X."/>
            <person name="Li J."/>
            <person name="Fan D."/>
            <person name="Wang W."/>
            <person name="Fu W."/>
            <person name="Wang T."/>
            <person name="Wang B."/>
            <person name="Zhang J."/>
            <person name="Peng Z."/>
            <person name="Li Y."/>
            <person name="Li N."/>
            <person name="Wang J."/>
            <person name="Chen M."/>
            <person name="He Y."/>
            <person name="Tan F."/>
            <person name="Song X."/>
            <person name="Zheng Q."/>
            <person name="Huang R."/>
            <person name="Yang H."/>
            <person name="Du X."/>
            <person name="Chen L."/>
            <person name="Yang M."/>
            <person name="Gaffney P.M."/>
            <person name="Wang S."/>
            <person name="Luo L."/>
            <person name="She Z."/>
            <person name="Ming Y."/>
            <person name="Huang W."/>
            <person name="Zhang S."/>
            <person name="Huang B."/>
            <person name="Zhang Y."/>
            <person name="Qu T."/>
            <person name="Ni P."/>
            <person name="Miao G."/>
            <person name="Wang J."/>
            <person name="Wang Q."/>
            <person name="Steinberg C.E."/>
            <person name="Wang H."/>
            <person name="Li N."/>
            <person name="Qian L."/>
            <person name="Zhang G."/>
            <person name="Li Y."/>
            <person name="Yang H."/>
            <person name="Liu X."/>
            <person name="Wang J."/>
            <person name="Yin Y."/>
            <person name="Wang J."/>
        </authorList>
    </citation>
    <scope>NUCLEOTIDE SEQUENCE [LARGE SCALE GENOMIC DNA]</scope>
    <source>
        <strain evidence="8">05x7-T-G4-1.051#20</strain>
    </source>
</reference>
<keyword evidence="6" id="KW-0862">Zinc</keyword>
<dbReference type="InterPro" id="IPR013083">
    <property type="entry name" value="Znf_RING/FYVE/PHD"/>
</dbReference>
<dbReference type="PANTHER" id="PTHR13617:SF14">
    <property type="entry name" value="PROTEIN ABHD18"/>
    <property type="match status" value="1"/>
</dbReference>
<evidence type="ECO:0000256" key="6">
    <source>
        <dbReference type="ARBA" id="ARBA00022833"/>
    </source>
</evidence>
<accession>K1PZL0</accession>
<proteinExistence type="predicted"/>
<dbReference type="PROSITE" id="PS50119">
    <property type="entry name" value="ZF_BBOX"/>
    <property type="match status" value="2"/>
</dbReference>
<dbReference type="InParanoid" id="K1PZL0"/>
<dbReference type="Pfam" id="PF09752">
    <property type="entry name" value="ABHD18"/>
    <property type="match status" value="1"/>
</dbReference>
<dbReference type="InterPro" id="IPR001258">
    <property type="entry name" value="NHL_repeat"/>
</dbReference>
<dbReference type="AlphaFoldDB" id="K1PZL0"/>
<dbReference type="Pfam" id="PF01436">
    <property type="entry name" value="NHL"/>
    <property type="match status" value="2"/>
</dbReference>
<dbReference type="CDD" id="cd19798">
    <property type="entry name" value="Bbox2_BRAT-like"/>
    <property type="match status" value="1"/>
</dbReference>
<dbReference type="SMART" id="SM00336">
    <property type="entry name" value="BBOX"/>
    <property type="match status" value="2"/>
</dbReference>
<keyword evidence="5" id="KW-0833">Ubl conjugation pathway</keyword>
<dbReference type="CDD" id="cd14959">
    <property type="entry name" value="NHL_brat_like"/>
    <property type="match status" value="1"/>
</dbReference>
<keyword evidence="2" id="KW-0479">Metal-binding</keyword>
<dbReference type="InterPro" id="IPR029058">
    <property type="entry name" value="AB_hydrolase_fold"/>
</dbReference>
<dbReference type="Gene3D" id="3.30.160.60">
    <property type="entry name" value="Classic Zinc Finger"/>
    <property type="match status" value="1"/>
</dbReference>
<dbReference type="SMART" id="SM00184">
    <property type="entry name" value="RING"/>
    <property type="match status" value="2"/>
</dbReference>
<dbReference type="SUPFAM" id="SSF57845">
    <property type="entry name" value="B-box zinc-binding domain"/>
    <property type="match status" value="1"/>
</dbReference>
<dbReference type="InterPro" id="IPR001841">
    <property type="entry name" value="Znf_RING"/>
</dbReference>
<dbReference type="CDD" id="cd20482">
    <property type="entry name" value="CC_brat-like"/>
    <property type="match status" value="1"/>
</dbReference>
<keyword evidence="3" id="KW-0677">Repeat</keyword>
<evidence type="ECO:0000256" key="7">
    <source>
        <dbReference type="SAM" id="MobiDB-lite"/>
    </source>
</evidence>
<keyword evidence="4" id="KW-0863">Zinc-finger</keyword>
<feature type="compositionally biased region" description="Low complexity" evidence="7">
    <location>
        <begin position="7"/>
        <end position="23"/>
    </location>
</feature>
<dbReference type="FunFam" id="2.120.10.30:FF:000031">
    <property type="entry name" value="B-box type zinc finger protein ncl-1"/>
    <property type="match status" value="1"/>
</dbReference>
<organism evidence="8">
    <name type="scientific">Magallana gigas</name>
    <name type="common">Pacific oyster</name>
    <name type="synonym">Crassostrea gigas</name>
    <dbReference type="NCBI Taxonomy" id="29159"/>
    <lineage>
        <taxon>Eukaryota</taxon>
        <taxon>Metazoa</taxon>
        <taxon>Spiralia</taxon>
        <taxon>Lophotrochozoa</taxon>
        <taxon>Mollusca</taxon>
        <taxon>Bivalvia</taxon>
        <taxon>Autobranchia</taxon>
        <taxon>Pteriomorphia</taxon>
        <taxon>Ostreida</taxon>
        <taxon>Ostreoidea</taxon>
        <taxon>Ostreidae</taxon>
        <taxon>Magallana</taxon>
    </lineage>
</organism>
<evidence type="ECO:0000256" key="5">
    <source>
        <dbReference type="ARBA" id="ARBA00022786"/>
    </source>
</evidence>
<dbReference type="SMART" id="SM00502">
    <property type="entry name" value="BBC"/>
    <property type="match status" value="1"/>
</dbReference>
<feature type="region of interest" description="Disordered" evidence="7">
    <location>
        <begin position="1"/>
        <end position="31"/>
    </location>
</feature>
<dbReference type="Gene3D" id="3.30.40.10">
    <property type="entry name" value="Zinc/RING finger domain, C3HC4 (zinc finger)"/>
    <property type="match status" value="1"/>
</dbReference>
<dbReference type="Pfam" id="PF00643">
    <property type="entry name" value="zf-B_box"/>
    <property type="match status" value="1"/>
</dbReference>
<evidence type="ECO:0000256" key="3">
    <source>
        <dbReference type="ARBA" id="ARBA00022737"/>
    </source>
</evidence>
<dbReference type="SUPFAM" id="SSF53474">
    <property type="entry name" value="alpha/beta-Hydrolases"/>
    <property type="match status" value="1"/>
</dbReference>
<dbReference type="SUPFAM" id="SSF101898">
    <property type="entry name" value="NHL repeat"/>
    <property type="match status" value="1"/>
</dbReference>
<protein>
    <submittedName>
        <fullName evidence="8">B-box type zinc finger protein ncl-1</fullName>
    </submittedName>
</protein>
<evidence type="ECO:0000256" key="2">
    <source>
        <dbReference type="ARBA" id="ARBA00022723"/>
    </source>
</evidence>
<evidence type="ECO:0000313" key="8">
    <source>
        <dbReference type="EMBL" id="EKC24514.1"/>
    </source>
</evidence>
<dbReference type="SUPFAM" id="SSF57850">
    <property type="entry name" value="RING/U-box"/>
    <property type="match status" value="1"/>
</dbReference>
<dbReference type="InterPro" id="IPR011042">
    <property type="entry name" value="6-blade_b-propeller_TolB-like"/>
</dbReference>
<gene>
    <name evidence="8" type="ORF">CGI_10007866</name>
</gene>
<dbReference type="InterPro" id="IPR017907">
    <property type="entry name" value="Znf_RING_CS"/>
</dbReference>
<dbReference type="PROSITE" id="PS50089">
    <property type="entry name" value="ZF_RING_2"/>
    <property type="match status" value="1"/>
</dbReference>
<dbReference type="GO" id="GO:0008270">
    <property type="term" value="F:zinc ion binding"/>
    <property type="evidence" value="ECO:0007669"/>
    <property type="project" value="UniProtKB-KW"/>
</dbReference>
<evidence type="ECO:0000256" key="1">
    <source>
        <dbReference type="ARBA" id="ARBA00022553"/>
    </source>
</evidence>
<dbReference type="PROSITE" id="PS51125">
    <property type="entry name" value="NHL"/>
    <property type="match status" value="5"/>
</dbReference>
<dbReference type="Pfam" id="PF13445">
    <property type="entry name" value="zf-RING_UBOX"/>
    <property type="match status" value="1"/>
</dbReference>
<dbReference type="CDD" id="cd19813">
    <property type="entry name" value="Bbox1_BRAT-like"/>
    <property type="match status" value="1"/>
</dbReference>